<keyword evidence="2" id="KW-1185">Reference proteome</keyword>
<dbReference type="Proteomes" id="UP001239680">
    <property type="component" value="Unassembled WGS sequence"/>
</dbReference>
<accession>A0ABU0W2Z7</accession>
<evidence type="ECO:0000313" key="2">
    <source>
        <dbReference type="Proteomes" id="UP001239680"/>
    </source>
</evidence>
<proteinExistence type="predicted"/>
<organism evidence="1 2">
    <name type="scientific">Pseudogemmobacter lacusdianii</name>
    <dbReference type="NCBI Taxonomy" id="3069608"/>
    <lineage>
        <taxon>Bacteria</taxon>
        <taxon>Pseudomonadati</taxon>
        <taxon>Pseudomonadota</taxon>
        <taxon>Alphaproteobacteria</taxon>
        <taxon>Rhodobacterales</taxon>
        <taxon>Paracoccaceae</taxon>
        <taxon>Pseudogemmobacter</taxon>
    </lineage>
</organism>
<comment type="caution">
    <text evidence="1">The sequence shown here is derived from an EMBL/GenBank/DDBJ whole genome shotgun (WGS) entry which is preliminary data.</text>
</comment>
<gene>
    <name evidence="1" type="ORF">Q9295_15720</name>
</gene>
<dbReference type="RefSeq" id="WP_306681534.1">
    <property type="nucleotide sequence ID" value="NZ_JAVDBT010000017.1"/>
</dbReference>
<evidence type="ECO:0000313" key="1">
    <source>
        <dbReference type="EMBL" id="MDQ2067825.1"/>
    </source>
</evidence>
<sequence>MNAQQPVQPDVVADFAGAPPLAPLHMPKQILISEPGVWRRAFARIVTALPSGRRRPG</sequence>
<dbReference type="EMBL" id="JAVDBT010000017">
    <property type="protein sequence ID" value="MDQ2067825.1"/>
    <property type="molecule type" value="Genomic_DNA"/>
</dbReference>
<protein>
    <submittedName>
        <fullName evidence="1">Uncharacterized protein</fullName>
    </submittedName>
</protein>
<reference evidence="1 2" key="1">
    <citation type="submission" date="2023-08" db="EMBL/GenBank/DDBJ databases">
        <title>Characterization of two Paracoccaceae strains isolated from Phycosphere and proposal of Xinfangfangia lacusdiani sp. nov.</title>
        <authorList>
            <person name="Deng Y."/>
            <person name="Zhang Y.Q."/>
        </authorList>
    </citation>
    <scope>NUCLEOTIDE SEQUENCE [LARGE SCALE GENOMIC DNA]</scope>
    <source>
        <strain evidence="1 2">CPCC 101601</strain>
    </source>
</reference>
<name>A0ABU0W2Z7_9RHOB</name>